<sequence length="122" mass="13660">MTKLSLLKQILTASALGATISSAYACDAEIDGRLNHNGGSQYQLLVNNPQAVQYNNCTHQQTQIILNRITNHQLQFQAGQLGIQIINVDQLTQIPANYKVDLLAGNQLSYYYYDNAWWSLES</sequence>
<organism evidence="2 3">
    <name type="scientific">Cysteiniphilum litorale</name>
    <dbReference type="NCBI Taxonomy" id="2056700"/>
    <lineage>
        <taxon>Bacteria</taxon>
        <taxon>Pseudomonadati</taxon>
        <taxon>Pseudomonadota</taxon>
        <taxon>Gammaproteobacteria</taxon>
        <taxon>Thiotrichales</taxon>
        <taxon>Fastidiosibacteraceae</taxon>
        <taxon>Cysteiniphilum</taxon>
    </lineage>
</organism>
<keyword evidence="3" id="KW-1185">Reference proteome</keyword>
<name>A0A8J3E7W1_9GAMM</name>
<dbReference type="EMBL" id="BMJS01000001">
    <property type="protein sequence ID" value="GGF88866.1"/>
    <property type="molecule type" value="Genomic_DNA"/>
</dbReference>
<accession>A0A8J3E7W1</accession>
<evidence type="ECO:0000313" key="3">
    <source>
        <dbReference type="Proteomes" id="UP000636949"/>
    </source>
</evidence>
<dbReference type="RefSeq" id="WP_117001138.1">
    <property type="nucleotide sequence ID" value="NZ_BMJS01000001.1"/>
</dbReference>
<keyword evidence="1" id="KW-0732">Signal</keyword>
<gene>
    <name evidence="2" type="ORF">GCM10010995_02640</name>
</gene>
<feature type="chain" id="PRO_5035307241" evidence="1">
    <location>
        <begin position="26"/>
        <end position="122"/>
    </location>
</feature>
<reference evidence="2" key="1">
    <citation type="journal article" date="2014" name="Int. J. Syst. Evol. Microbiol.">
        <title>Complete genome sequence of Corynebacterium casei LMG S-19264T (=DSM 44701T), isolated from a smear-ripened cheese.</title>
        <authorList>
            <consortium name="US DOE Joint Genome Institute (JGI-PGF)"/>
            <person name="Walter F."/>
            <person name="Albersmeier A."/>
            <person name="Kalinowski J."/>
            <person name="Ruckert C."/>
        </authorList>
    </citation>
    <scope>NUCLEOTIDE SEQUENCE</scope>
    <source>
        <strain evidence="2">CGMCC 1.15758</strain>
    </source>
</reference>
<evidence type="ECO:0000313" key="2">
    <source>
        <dbReference type="EMBL" id="GGF88866.1"/>
    </source>
</evidence>
<comment type="caution">
    <text evidence="2">The sequence shown here is derived from an EMBL/GenBank/DDBJ whole genome shotgun (WGS) entry which is preliminary data.</text>
</comment>
<dbReference type="Proteomes" id="UP000636949">
    <property type="component" value="Unassembled WGS sequence"/>
</dbReference>
<evidence type="ECO:0000256" key="1">
    <source>
        <dbReference type="SAM" id="SignalP"/>
    </source>
</evidence>
<proteinExistence type="predicted"/>
<reference evidence="2" key="2">
    <citation type="submission" date="2020-09" db="EMBL/GenBank/DDBJ databases">
        <authorList>
            <person name="Sun Q."/>
            <person name="Zhou Y."/>
        </authorList>
    </citation>
    <scope>NUCLEOTIDE SEQUENCE</scope>
    <source>
        <strain evidence="2">CGMCC 1.15758</strain>
    </source>
</reference>
<feature type="signal peptide" evidence="1">
    <location>
        <begin position="1"/>
        <end position="25"/>
    </location>
</feature>
<dbReference type="PROSITE" id="PS51257">
    <property type="entry name" value="PROKAR_LIPOPROTEIN"/>
    <property type="match status" value="1"/>
</dbReference>
<dbReference type="AlphaFoldDB" id="A0A8J3E7W1"/>
<protein>
    <submittedName>
        <fullName evidence="2">Uncharacterized protein</fullName>
    </submittedName>
</protein>